<dbReference type="SUPFAM" id="SSF160964">
    <property type="entry name" value="MalF N-terminal region-like"/>
    <property type="match status" value="1"/>
</dbReference>
<dbReference type="GO" id="GO:0042956">
    <property type="term" value="P:maltodextrin transmembrane transport"/>
    <property type="evidence" value="ECO:0007669"/>
    <property type="project" value="TreeGrafter"/>
</dbReference>
<reference evidence="14" key="1">
    <citation type="submission" date="2015-12" db="EMBL/GenBank/DDBJ databases">
        <authorList>
            <person name="Shamseldin A."/>
            <person name="Moawad H."/>
            <person name="Abd El-Rahim W.M."/>
            <person name="Sadowsky M.J."/>
        </authorList>
    </citation>
    <scope>NUCLEOTIDE SEQUENCE [LARGE SCALE GENOMIC DNA]</scope>
    <source>
        <strain evidence="14">JAM AC0309</strain>
    </source>
</reference>
<comment type="subcellular location">
    <subcellularLocation>
        <location evidence="1 9">Cell membrane</location>
        <topology evidence="1 9">Multi-pass membrane protein</topology>
    </subcellularLocation>
</comment>
<evidence type="ECO:0000256" key="10">
    <source>
        <dbReference type="RuleBase" id="RU367050"/>
    </source>
</evidence>
<evidence type="ECO:0000256" key="11">
    <source>
        <dbReference type="SAM" id="MobiDB-lite"/>
    </source>
</evidence>
<feature type="transmembrane region" description="Helical" evidence="9">
    <location>
        <begin position="311"/>
        <end position="336"/>
    </location>
</feature>
<keyword evidence="4 10" id="KW-1003">Cell membrane</keyword>
<dbReference type="RefSeq" id="WP_173826892.1">
    <property type="nucleotide sequence ID" value="NZ_AP017315.1"/>
</dbReference>
<dbReference type="CDD" id="cd06261">
    <property type="entry name" value="TM_PBP2"/>
    <property type="match status" value="1"/>
</dbReference>
<name>A0A0U5BPC9_9MICO</name>
<dbReference type="EMBL" id="AP017315">
    <property type="protein sequence ID" value="BAU33413.1"/>
    <property type="molecule type" value="Genomic_DNA"/>
</dbReference>
<dbReference type="Pfam" id="PF00528">
    <property type="entry name" value="BPD_transp_1"/>
    <property type="match status" value="1"/>
</dbReference>
<evidence type="ECO:0000259" key="12">
    <source>
        <dbReference type="PROSITE" id="PS50928"/>
    </source>
</evidence>
<keyword evidence="7 9" id="KW-1133">Transmembrane helix</keyword>
<keyword evidence="3 9" id="KW-0813">Transport</keyword>
<keyword evidence="5 10" id="KW-0762">Sugar transport</keyword>
<feature type="transmembrane region" description="Helical" evidence="9">
    <location>
        <begin position="348"/>
        <end position="368"/>
    </location>
</feature>
<dbReference type="InterPro" id="IPR000515">
    <property type="entry name" value="MetI-like"/>
</dbReference>
<dbReference type="PANTHER" id="PTHR47314">
    <property type="entry name" value="MALTOSE/MALTODEXTRIN TRANSPORT SYSTEM PERMEASE PROTEIN MALF"/>
    <property type="match status" value="1"/>
</dbReference>
<accession>A0A0U5BPC9</accession>
<feature type="transmembrane region" description="Helical" evidence="9">
    <location>
        <begin position="67"/>
        <end position="85"/>
    </location>
</feature>
<reference evidence="13 14" key="2">
    <citation type="submission" date="2016-01" db="EMBL/GenBank/DDBJ databases">
        <title>Microcella alkaliphila JAM AC0309 whole genome shotgun sequence.</title>
        <authorList>
            <person name="Kurata A."/>
            <person name="Hirose Y."/>
            <person name="Kishimoto N."/>
            <person name="Kobayashi T."/>
        </authorList>
    </citation>
    <scope>NUCLEOTIDE SEQUENCE [LARGE SCALE GENOMIC DNA]</scope>
    <source>
        <strain evidence="13 14">JAM AC0309</strain>
    </source>
</reference>
<feature type="transmembrane region" description="Helical" evidence="9">
    <location>
        <begin position="446"/>
        <end position="465"/>
    </location>
</feature>
<comment type="similarity">
    <text evidence="2 10">Belongs to the binding-protein-dependent transport system permease family. MalFG subfamily.</text>
</comment>
<comment type="function">
    <text evidence="10">Part of the ABC transporter complex MalEFGK involved in maltose/maltodextrin import. Probably responsible for the translocation of the substrate across the membrane.</text>
</comment>
<dbReference type="Gene3D" id="1.10.3720.10">
    <property type="entry name" value="MetI-like"/>
    <property type="match status" value="1"/>
</dbReference>
<dbReference type="Pfam" id="PF16296">
    <property type="entry name" value="TM_PBP2_N"/>
    <property type="match status" value="1"/>
</dbReference>
<feature type="transmembrane region" description="Helical" evidence="9">
    <location>
        <begin position="511"/>
        <end position="533"/>
    </location>
</feature>
<feature type="domain" description="ABC transmembrane type-1" evidence="12">
    <location>
        <begin position="310"/>
        <end position="532"/>
    </location>
</feature>
<evidence type="ECO:0000256" key="2">
    <source>
        <dbReference type="ARBA" id="ARBA00009047"/>
    </source>
</evidence>
<dbReference type="Gene3D" id="1.20.58.370">
    <property type="entry name" value="MalF N-terminal region-like"/>
    <property type="match status" value="1"/>
</dbReference>
<evidence type="ECO:0000256" key="5">
    <source>
        <dbReference type="ARBA" id="ARBA00022597"/>
    </source>
</evidence>
<organism evidence="13 14">
    <name type="scientific">Microcella alkaliphila</name>
    <dbReference type="NCBI Taxonomy" id="279828"/>
    <lineage>
        <taxon>Bacteria</taxon>
        <taxon>Bacillati</taxon>
        <taxon>Actinomycetota</taxon>
        <taxon>Actinomycetes</taxon>
        <taxon>Micrococcales</taxon>
        <taxon>Microbacteriaceae</taxon>
        <taxon>Microcella</taxon>
    </lineage>
</organism>
<keyword evidence="6 9" id="KW-0812">Transmembrane</keyword>
<dbReference type="InterPro" id="IPR035906">
    <property type="entry name" value="MetI-like_sf"/>
</dbReference>
<dbReference type="PROSITE" id="PS50928">
    <property type="entry name" value="ABC_TM1"/>
    <property type="match status" value="1"/>
</dbReference>
<protein>
    <recommendedName>
        <fullName evidence="10">Maltose/maltodextrin transport system permease protein</fullName>
    </recommendedName>
</protein>
<evidence type="ECO:0000256" key="1">
    <source>
        <dbReference type="ARBA" id="ARBA00004651"/>
    </source>
</evidence>
<feature type="transmembrane region" description="Helical" evidence="9">
    <location>
        <begin position="393"/>
        <end position="413"/>
    </location>
</feature>
<evidence type="ECO:0000256" key="8">
    <source>
        <dbReference type="ARBA" id="ARBA00023136"/>
    </source>
</evidence>
<evidence type="ECO:0000313" key="13">
    <source>
        <dbReference type="EMBL" id="BAU33413.1"/>
    </source>
</evidence>
<keyword evidence="8 9" id="KW-0472">Membrane</keyword>
<dbReference type="InterPro" id="IPR035277">
    <property type="entry name" value="MalF_N"/>
</dbReference>
<sequence length="543" mass="58349">MSNTTPGTDQPVVTPPPRTRGGGIPARVMATNSSNSLRGWAFKIVLLGLVDSLAVFAMFVLFMQESWLIFGITLAVTLVINWIYLRPGGLPAKYLAPGLLFLAVFQIFVVVYSGYIAFTNYGDGRNGTKEDAIANIQLTSLNRVPDSPTFRLQVLEQGGDYAFLVTTPTGEVLLGSPDEPLAPAGGAELDSTGKAVAVDGYTSLSFADLLANQRAITNLSVPFSDDPADGALRTPDGSNAYLYLSALEYDEATDTFTDAAGTIYRDGGNGAFVSDDGRELIPGWTINVGFDNFVKAFTSDNIRGPLISVTIWTFAFAILSVATTFALGLFLAIVFNKPGMKGKKAYRLIMILPYAFPGFLSGLVWLGLFNQDFGYINQVLFGGASIPWLTDPWLAKISVLTVNLWLGFPYMFLICTGALQSIPEELTEAATVDGAKPWAVFRLIKFPLLLVSVAPLLISSFAFNFNNFNIIYMLTGGGPRDVTAGVDAGATDILITLVYKVAFGAGTGRDYGLASAFAILIFIIVATVSIISFRQTKALEELN</sequence>
<dbReference type="Proteomes" id="UP000218965">
    <property type="component" value="Chromosome"/>
</dbReference>
<feature type="region of interest" description="Disordered" evidence="11">
    <location>
        <begin position="1"/>
        <end position="24"/>
    </location>
</feature>
<evidence type="ECO:0000313" key="14">
    <source>
        <dbReference type="Proteomes" id="UP000218965"/>
    </source>
</evidence>
<feature type="transmembrane region" description="Helical" evidence="9">
    <location>
        <begin position="97"/>
        <end position="118"/>
    </location>
</feature>
<dbReference type="AlphaFoldDB" id="A0A0U5BPC9"/>
<dbReference type="GO" id="GO:1990060">
    <property type="term" value="C:maltose transport complex"/>
    <property type="evidence" value="ECO:0007669"/>
    <property type="project" value="TreeGrafter"/>
</dbReference>
<evidence type="ECO:0000256" key="9">
    <source>
        <dbReference type="RuleBase" id="RU363032"/>
    </source>
</evidence>
<evidence type="ECO:0000256" key="3">
    <source>
        <dbReference type="ARBA" id="ARBA00022448"/>
    </source>
</evidence>
<dbReference type="GO" id="GO:0015423">
    <property type="term" value="F:ABC-type maltose transporter activity"/>
    <property type="evidence" value="ECO:0007669"/>
    <property type="project" value="TreeGrafter"/>
</dbReference>
<gene>
    <name evidence="13" type="ORF">MalAC0309_2577</name>
</gene>
<dbReference type="InterPro" id="IPR032550">
    <property type="entry name" value="TM_PBP2_N"/>
</dbReference>
<dbReference type="SUPFAM" id="SSF161098">
    <property type="entry name" value="MetI-like"/>
    <property type="match status" value="1"/>
</dbReference>
<feature type="transmembrane region" description="Helical" evidence="9">
    <location>
        <begin position="40"/>
        <end position="61"/>
    </location>
</feature>
<evidence type="ECO:0000256" key="7">
    <source>
        <dbReference type="ARBA" id="ARBA00022989"/>
    </source>
</evidence>
<dbReference type="PANTHER" id="PTHR47314:SF1">
    <property type="entry name" value="MALTOSE_MALTODEXTRIN TRANSPORT SYSTEM PERMEASE PROTEIN MALF"/>
    <property type="match status" value="1"/>
</dbReference>
<proteinExistence type="inferred from homology"/>
<evidence type="ECO:0000256" key="4">
    <source>
        <dbReference type="ARBA" id="ARBA00022475"/>
    </source>
</evidence>
<dbReference type="KEGG" id="malk:MalAC0309_2577"/>
<evidence type="ECO:0000256" key="6">
    <source>
        <dbReference type="ARBA" id="ARBA00022692"/>
    </source>
</evidence>